<accession>A0ACB8D6L9</accession>
<gene>
    <name evidence="1" type="ORF">HPB49_016916</name>
</gene>
<evidence type="ECO:0000313" key="2">
    <source>
        <dbReference type="Proteomes" id="UP000821865"/>
    </source>
</evidence>
<comment type="caution">
    <text evidence="1">The sequence shown here is derived from an EMBL/GenBank/DDBJ whole genome shotgun (WGS) entry which is preliminary data.</text>
</comment>
<proteinExistence type="predicted"/>
<organism evidence="1 2">
    <name type="scientific">Dermacentor silvarum</name>
    <name type="common">Tick</name>
    <dbReference type="NCBI Taxonomy" id="543639"/>
    <lineage>
        <taxon>Eukaryota</taxon>
        <taxon>Metazoa</taxon>
        <taxon>Ecdysozoa</taxon>
        <taxon>Arthropoda</taxon>
        <taxon>Chelicerata</taxon>
        <taxon>Arachnida</taxon>
        <taxon>Acari</taxon>
        <taxon>Parasitiformes</taxon>
        <taxon>Ixodida</taxon>
        <taxon>Ixodoidea</taxon>
        <taxon>Ixodidae</taxon>
        <taxon>Rhipicephalinae</taxon>
        <taxon>Dermacentor</taxon>
    </lineage>
</organism>
<keyword evidence="2" id="KW-1185">Reference proteome</keyword>
<protein>
    <submittedName>
        <fullName evidence="1">Uncharacterized protein</fullName>
    </submittedName>
</protein>
<name>A0ACB8D6L9_DERSI</name>
<sequence length="141" mass="15781">MGTYGQKHVSLIVTETNKYGSEKADACHSGASRLRAWAAVDLPEFYCFLAIVLLMGLVQKNTLQDYWSTDPMLKESRDPNIGTVQDPDLTTKMWKTNHRQPAATDSAPLPREGASDLCPRQLHAEKMSCVCQHNSSRQEEN</sequence>
<evidence type="ECO:0000313" key="1">
    <source>
        <dbReference type="EMBL" id="KAH7960094.1"/>
    </source>
</evidence>
<dbReference type="Proteomes" id="UP000821865">
    <property type="component" value="Chromosome 3"/>
</dbReference>
<dbReference type="EMBL" id="CM023472">
    <property type="protein sequence ID" value="KAH7960094.1"/>
    <property type="molecule type" value="Genomic_DNA"/>
</dbReference>
<reference evidence="1" key="1">
    <citation type="submission" date="2020-05" db="EMBL/GenBank/DDBJ databases">
        <title>Large-scale comparative analyses of tick genomes elucidate their genetic diversity and vector capacities.</title>
        <authorList>
            <person name="Jia N."/>
            <person name="Wang J."/>
            <person name="Shi W."/>
            <person name="Du L."/>
            <person name="Sun Y."/>
            <person name="Zhan W."/>
            <person name="Jiang J."/>
            <person name="Wang Q."/>
            <person name="Zhang B."/>
            <person name="Ji P."/>
            <person name="Sakyi L.B."/>
            <person name="Cui X."/>
            <person name="Yuan T."/>
            <person name="Jiang B."/>
            <person name="Yang W."/>
            <person name="Lam T.T.-Y."/>
            <person name="Chang Q."/>
            <person name="Ding S."/>
            <person name="Wang X."/>
            <person name="Zhu J."/>
            <person name="Ruan X."/>
            <person name="Zhao L."/>
            <person name="Wei J."/>
            <person name="Que T."/>
            <person name="Du C."/>
            <person name="Cheng J."/>
            <person name="Dai P."/>
            <person name="Han X."/>
            <person name="Huang E."/>
            <person name="Gao Y."/>
            <person name="Liu J."/>
            <person name="Shao H."/>
            <person name="Ye R."/>
            <person name="Li L."/>
            <person name="Wei W."/>
            <person name="Wang X."/>
            <person name="Wang C."/>
            <person name="Yang T."/>
            <person name="Huo Q."/>
            <person name="Li W."/>
            <person name="Guo W."/>
            <person name="Chen H."/>
            <person name="Zhou L."/>
            <person name="Ni X."/>
            <person name="Tian J."/>
            <person name="Zhou Y."/>
            <person name="Sheng Y."/>
            <person name="Liu T."/>
            <person name="Pan Y."/>
            <person name="Xia L."/>
            <person name="Li J."/>
            <person name="Zhao F."/>
            <person name="Cao W."/>
        </authorList>
    </citation>
    <scope>NUCLEOTIDE SEQUENCE</scope>
    <source>
        <strain evidence="1">Dsil-2018</strain>
    </source>
</reference>